<feature type="region of interest" description="Disordered" evidence="7">
    <location>
        <begin position="387"/>
        <end position="413"/>
    </location>
</feature>
<feature type="region of interest" description="Disordered" evidence="7">
    <location>
        <begin position="173"/>
        <end position="203"/>
    </location>
</feature>
<evidence type="ECO:0000259" key="8">
    <source>
        <dbReference type="PROSITE" id="PS51471"/>
    </source>
</evidence>
<proteinExistence type="inferred from homology"/>
<feature type="binding site" evidence="6">
    <location>
        <position position="719"/>
    </location>
    <ligand>
        <name>Fe cation</name>
        <dbReference type="ChEBI" id="CHEBI:24875"/>
        <note>catalytic</note>
    </ligand>
</feature>
<dbReference type="EMBL" id="CAJHUC010000737">
    <property type="protein sequence ID" value="CAD7697982.1"/>
    <property type="molecule type" value="Genomic_DNA"/>
</dbReference>
<comment type="cofactor">
    <cofactor evidence="6">
        <name>Fe(2+)</name>
        <dbReference type="ChEBI" id="CHEBI:29033"/>
    </cofactor>
    <text evidence="6">Binds 1 Fe(2+) ion per subunit.</text>
</comment>
<protein>
    <recommendedName>
        <fullName evidence="8">Fe2OG dioxygenase domain-containing protein</fullName>
    </recommendedName>
</protein>
<dbReference type="InterPro" id="IPR004574">
    <property type="entry name" value="Alkb"/>
</dbReference>
<dbReference type="Pfam" id="PF13532">
    <property type="entry name" value="2OG-FeII_Oxy_2"/>
    <property type="match status" value="1"/>
</dbReference>
<dbReference type="InterPro" id="IPR056993">
    <property type="entry name" value="TRIP4_3rd_dom"/>
</dbReference>
<dbReference type="SUPFAM" id="SSF51197">
    <property type="entry name" value="Clavaminate synthase-like"/>
    <property type="match status" value="1"/>
</dbReference>
<evidence type="ECO:0000256" key="4">
    <source>
        <dbReference type="ARBA" id="ARBA00023002"/>
    </source>
</evidence>
<accession>A0A8S1IV54</accession>
<evidence type="ECO:0000256" key="6">
    <source>
        <dbReference type="PIRSR" id="PIRSR604574-2"/>
    </source>
</evidence>
<dbReference type="InterPro" id="IPR037151">
    <property type="entry name" value="AlkB-like_sf"/>
</dbReference>
<evidence type="ECO:0000256" key="2">
    <source>
        <dbReference type="ARBA" id="ARBA00022723"/>
    </source>
</evidence>
<reference evidence="9" key="1">
    <citation type="submission" date="2020-12" db="EMBL/GenBank/DDBJ databases">
        <authorList>
            <person name="Iha C."/>
        </authorList>
    </citation>
    <scope>NUCLEOTIDE SEQUENCE</scope>
</reference>
<comment type="similarity">
    <text evidence="1">Belongs to the alkB family.</text>
</comment>
<dbReference type="Proteomes" id="UP000708148">
    <property type="component" value="Unassembled WGS sequence"/>
</dbReference>
<evidence type="ECO:0000256" key="7">
    <source>
        <dbReference type="SAM" id="MobiDB-lite"/>
    </source>
</evidence>
<evidence type="ECO:0000313" key="10">
    <source>
        <dbReference type="Proteomes" id="UP000708148"/>
    </source>
</evidence>
<dbReference type="GO" id="GO:0008198">
    <property type="term" value="F:ferrous iron binding"/>
    <property type="evidence" value="ECO:0007669"/>
    <property type="project" value="TreeGrafter"/>
</dbReference>
<keyword evidence="10" id="KW-1185">Reference proteome</keyword>
<dbReference type="PROSITE" id="PS51471">
    <property type="entry name" value="FE2OG_OXY"/>
    <property type="match status" value="1"/>
</dbReference>
<organism evidence="9 10">
    <name type="scientific">Ostreobium quekettii</name>
    <dbReference type="NCBI Taxonomy" id="121088"/>
    <lineage>
        <taxon>Eukaryota</taxon>
        <taxon>Viridiplantae</taxon>
        <taxon>Chlorophyta</taxon>
        <taxon>core chlorophytes</taxon>
        <taxon>Ulvophyceae</taxon>
        <taxon>TCBD clade</taxon>
        <taxon>Bryopsidales</taxon>
        <taxon>Ostreobineae</taxon>
        <taxon>Ostreobiaceae</taxon>
        <taxon>Ostreobium</taxon>
    </lineage>
</organism>
<feature type="region of interest" description="Disordered" evidence="7">
    <location>
        <begin position="74"/>
        <end position="156"/>
    </location>
</feature>
<sequence length="815" mass="87373">MDPVVADGDWLKAELTKLLGWDQCVVEGVLAAIDAADTRCDADEIVTNYMDDSSAARSLVHRFLDHKARVLEAAESSAGPHNSDHKGTGKASHNRQAGGRKGENAAGAGKSESGTSVQSSRRNAAGSNTHSQSRGEGPSSIAKQQKSNKGHVSEAPNGAHVVAPVQWATSQASTAASSVAQQGTSRGKQAGPKGKRRGNGGLDKLQLTLTDSIERKVANCLKCGKIYDCRKMSEAIIKFLESGGICSFCGNQVTLTSNGETVMPQTATGNQLVDLQNSKGVSAAEAGESNQEASSSVSVSKMDEAASRAAEFKDRLVEYDRNAAKRTTVIDDQSDYFEVDSNVWLSEQERRDLRQRLDREQELENSRRRNVRYTIDIVGRKVLIAEESKPSQDAQTASEAASRAAEATLQEAPQGGGAAAAAALDTAARAGTASVPSVTTSGTAPALRDLRAGPNPNLPMPAPLFLPRHQDAQNGAKARGSQTQSRGTRPGGGWRVPSSGRLQHDDIFADFEQETAVEVLYDNLGQVPELQAPEAPFNLCPPRADDAYLPEVVRPVSAAPQQSINAKLRSVLMPSSQKDSSPFSGPPPKLVPLDQLPDGMALLRGWLDVDTQVKIVQCFHKLGMGEGGFYTPTYAGGAELHVRMMCLGKHWDLRDRVYSDVRSIDGSRIPPIPPWLAKLVADCLSDASAARKQAFPKMETNVAIANFYASDGYLGLHQDKEEGRRSCRAGVPVVSFSIGASADFVFNNVQSMQGASYVELQSGDALVFGGPSRMIYHGVSKVYPERTCEEVVRRTGLLSGRLNLTFRQYIPDDEA</sequence>
<feature type="binding site" evidence="6">
    <location>
        <position position="717"/>
    </location>
    <ligand>
        <name>Fe cation</name>
        <dbReference type="ChEBI" id="CHEBI:24875"/>
        <note>catalytic</note>
    </ligand>
</feature>
<dbReference type="Pfam" id="PF23134">
    <property type="entry name" value="TRIP4_3rd"/>
    <property type="match status" value="1"/>
</dbReference>
<evidence type="ECO:0000256" key="5">
    <source>
        <dbReference type="ARBA" id="ARBA00023004"/>
    </source>
</evidence>
<dbReference type="PANTHER" id="PTHR16557">
    <property type="entry name" value="ALKYLATED DNA REPAIR PROTEIN ALKB-RELATED"/>
    <property type="match status" value="1"/>
</dbReference>
<feature type="region of interest" description="Disordered" evidence="7">
    <location>
        <begin position="431"/>
        <end position="498"/>
    </location>
</feature>
<keyword evidence="4" id="KW-0560">Oxidoreductase</keyword>
<feature type="compositionally biased region" description="Polar residues" evidence="7">
    <location>
        <begin position="112"/>
        <end position="134"/>
    </location>
</feature>
<feature type="domain" description="Fe2OG dioxygenase" evidence="8">
    <location>
        <begin position="699"/>
        <end position="810"/>
    </location>
</feature>
<feature type="binding site" evidence="6">
    <location>
        <position position="777"/>
    </location>
    <ligand>
        <name>Fe cation</name>
        <dbReference type="ChEBI" id="CHEBI:24875"/>
        <note>catalytic</note>
    </ligand>
</feature>
<evidence type="ECO:0000313" key="9">
    <source>
        <dbReference type="EMBL" id="CAD7697982.1"/>
    </source>
</evidence>
<comment type="caution">
    <text evidence="9">The sequence shown here is derived from an EMBL/GenBank/DDBJ whole genome shotgun (WGS) entry which is preliminary data.</text>
</comment>
<feature type="compositionally biased region" description="Low complexity" evidence="7">
    <location>
        <begin position="173"/>
        <end position="185"/>
    </location>
</feature>
<dbReference type="GO" id="GO:0035516">
    <property type="term" value="F:broad specificity oxidative DNA demethylase activity"/>
    <property type="evidence" value="ECO:0007669"/>
    <property type="project" value="TreeGrafter"/>
</dbReference>
<dbReference type="GO" id="GO:0035515">
    <property type="term" value="F:oxidative RNA demethylase activity"/>
    <property type="evidence" value="ECO:0007669"/>
    <property type="project" value="TreeGrafter"/>
</dbReference>
<feature type="compositionally biased region" description="Low complexity" evidence="7">
    <location>
        <begin position="394"/>
        <end position="413"/>
    </location>
</feature>
<dbReference type="InterPro" id="IPR005123">
    <property type="entry name" value="Oxoglu/Fe-dep_dioxygenase_dom"/>
</dbReference>
<dbReference type="AlphaFoldDB" id="A0A8S1IV54"/>
<feature type="region of interest" description="Disordered" evidence="7">
    <location>
        <begin position="280"/>
        <end position="300"/>
    </location>
</feature>
<keyword evidence="3" id="KW-0223">Dioxygenase</keyword>
<evidence type="ECO:0000256" key="1">
    <source>
        <dbReference type="ARBA" id="ARBA00007879"/>
    </source>
</evidence>
<dbReference type="InterPro" id="IPR027450">
    <property type="entry name" value="AlkB-like"/>
</dbReference>
<dbReference type="PANTHER" id="PTHR16557:SF2">
    <property type="entry name" value="NUCLEIC ACID DIOXYGENASE ALKBH1"/>
    <property type="match status" value="1"/>
</dbReference>
<dbReference type="GO" id="GO:0005737">
    <property type="term" value="C:cytoplasm"/>
    <property type="evidence" value="ECO:0007669"/>
    <property type="project" value="TreeGrafter"/>
</dbReference>
<gene>
    <name evidence="9" type="ORF">OSTQU699_LOCUS3342</name>
</gene>
<feature type="compositionally biased region" description="Polar residues" evidence="7">
    <location>
        <begin position="434"/>
        <end position="443"/>
    </location>
</feature>
<dbReference type="GO" id="GO:0035513">
    <property type="term" value="P:oxidative RNA demethylation"/>
    <property type="evidence" value="ECO:0007669"/>
    <property type="project" value="TreeGrafter"/>
</dbReference>
<name>A0A8S1IV54_9CHLO</name>
<keyword evidence="5 6" id="KW-0408">Iron</keyword>
<dbReference type="OrthoDB" id="6614653at2759"/>
<dbReference type="Gene3D" id="2.60.120.590">
    <property type="entry name" value="Alpha-ketoglutarate-dependent dioxygenase AlkB-like"/>
    <property type="match status" value="1"/>
</dbReference>
<keyword evidence="2 6" id="KW-0479">Metal-binding</keyword>
<evidence type="ECO:0000256" key="3">
    <source>
        <dbReference type="ARBA" id="ARBA00022964"/>
    </source>
</evidence>